<keyword evidence="3" id="KW-1185">Reference proteome</keyword>
<dbReference type="AlphaFoldDB" id="A0A5A9P0I2"/>
<sequence>MPIANEFAPDVVLVSSGFDAVEGHLPPLGGYKLTAKCFGYLTKQLMGLAGGRVILALEGGHDLTAICDASEACVSALLGNERREDATEALRILESVFSCVFERTPRGRTGAQPNLRSVTRNLDPLPEEVLQERPNSNAVQSMEKVLEVHSKYWRSLQRSASTLGYSLLEAQRCETDEAETVTAMASLSVANKHMGKRCAHLTRACLLLSHMC</sequence>
<name>A0A5A9P0I2_9TELE</name>
<feature type="domain" description="Histone deacetylase" evidence="1">
    <location>
        <begin position="1"/>
        <end position="77"/>
    </location>
</feature>
<evidence type="ECO:0000313" key="3">
    <source>
        <dbReference type="Proteomes" id="UP000324632"/>
    </source>
</evidence>
<gene>
    <name evidence="2" type="ORF">E1301_Tti010139</name>
</gene>
<dbReference type="InterPro" id="IPR023801">
    <property type="entry name" value="His_deacetylse_dom"/>
</dbReference>
<dbReference type="InterPro" id="IPR023696">
    <property type="entry name" value="Ureohydrolase_dom_sf"/>
</dbReference>
<comment type="caution">
    <text evidence="2">The sequence shown here is derived from an EMBL/GenBank/DDBJ whole genome shotgun (WGS) entry which is preliminary data.</text>
</comment>
<dbReference type="GO" id="GO:0040029">
    <property type="term" value="P:epigenetic regulation of gene expression"/>
    <property type="evidence" value="ECO:0007669"/>
    <property type="project" value="TreeGrafter"/>
</dbReference>
<dbReference type="InterPro" id="IPR037138">
    <property type="entry name" value="His_deacetylse_dom_sf"/>
</dbReference>
<organism evidence="2 3">
    <name type="scientific">Triplophysa tibetana</name>
    <dbReference type="NCBI Taxonomy" id="1572043"/>
    <lineage>
        <taxon>Eukaryota</taxon>
        <taxon>Metazoa</taxon>
        <taxon>Chordata</taxon>
        <taxon>Craniata</taxon>
        <taxon>Vertebrata</taxon>
        <taxon>Euteleostomi</taxon>
        <taxon>Actinopterygii</taxon>
        <taxon>Neopterygii</taxon>
        <taxon>Teleostei</taxon>
        <taxon>Ostariophysi</taxon>
        <taxon>Cypriniformes</taxon>
        <taxon>Nemacheilidae</taxon>
        <taxon>Triplophysa</taxon>
    </lineage>
</organism>
<dbReference type="Proteomes" id="UP000324632">
    <property type="component" value="Chromosome 10"/>
</dbReference>
<evidence type="ECO:0000313" key="2">
    <source>
        <dbReference type="EMBL" id="KAA0715483.1"/>
    </source>
</evidence>
<dbReference type="Gene3D" id="3.40.800.20">
    <property type="entry name" value="Histone deacetylase domain"/>
    <property type="match status" value="1"/>
</dbReference>
<dbReference type="Pfam" id="PF00850">
    <property type="entry name" value="Hist_deacetyl"/>
    <property type="match status" value="1"/>
</dbReference>
<protein>
    <submittedName>
        <fullName evidence="2">Histone deacetylase 4</fullName>
    </submittedName>
</protein>
<dbReference type="GO" id="GO:0004407">
    <property type="term" value="F:histone deacetylase activity"/>
    <property type="evidence" value="ECO:0007669"/>
    <property type="project" value="TreeGrafter"/>
</dbReference>
<dbReference type="PANTHER" id="PTHR10625">
    <property type="entry name" value="HISTONE DEACETYLASE HDAC1-RELATED"/>
    <property type="match status" value="1"/>
</dbReference>
<dbReference type="GO" id="GO:0000118">
    <property type="term" value="C:histone deacetylase complex"/>
    <property type="evidence" value="ECO:0007669"/>
    <property type="project" value="TreeGrafter"/>
</dbReference>
<proteinExistence type="predicted"/>
<dbReference type="PANTHER" id="PTHR10625:SF33">
    <property type="entry name" value="HISTONE DEACETYLASE 4"/>
    <property type="match status" value="1"/>
</dbReference>
<accession>A0A5A9P0I2</accession>
<dbReference type="SUPFAM" id="SSF52768">
    <property type="entry name" value="Arginase/deacetylase"/>
    <property type="match status" value="1"/>
</dbReference>
<dbReference type="EMBL" id="SOYY01000010">
    <property type="protein sequence ID" value="KAA0715483.1"/>
    <property type="molecule type" value="Genomic_DNA"/>
</dbReference>
<reference evidence="2 3" key="1">
    <citation type="journal article" date="2019" name="Mol. Ecol. Resour.">
        <title>Chromosome-level genome assembly of Triplophysa tibetana, a fish adapted to the harsh high-altitude environment of the Tibetan Plateau.</title>
        <authorList>
            <person name="Yang X."/>
            <person name="Liu H."/>
            <person name="Ma Z."/>
            <person name="Zou Y."/>
            <person name="Zou M."/>
            <person name="Mao Y."/>
            <person name="Li X."/>
            <person name="Wang H."/>
            <person name="Chen T."/>
            <person name="Wang W."/>
            <person name="Yang R."/>
        </authorList>
    </citation>
    <scope>NUCLEOTIDE SEQUENCE [LARGE SCALE GENOMIC DNA]</scope>
    <source>
        <strain evidence="2">TTIB1903HZAU</strain>
        <tissue evidence="2">Muscle</tissue>
    </source>
</reference>
<evidence type="ECO:0000259" key="1">
    <source>
        <dbReference type="Pfam" id="PF00850"/>
    </source>
</evidence>